<sequence>MREIKSKRSWVSKRKVTETTTALGIRRQEPGNDSNAEQLRPAVADDTLTAAA</sequence>
<protein>
    <submittedName>
        <fullName evidence="1">Uncharacterized protein</fullName>
    </submittedName>
</protein>
<name>A0ACB6RZH2_9PLEO</name>
<proteinExistence type="predicted"/>
<evidence type="ECO:0000313" key="2">
    <source>
        <dbReference type="Proteomes" id="UP000799754"/>
    </source>
</evidence>
<evidence type="ECO:0000313" key="1">
    <source>
        <dbReference type="EMBL" id="KAF2626667.1"/>
    </source>
</evidence>
<dbReference type="Proteomes" id="UP000799754">
    <property type="component" value="Unassembled WGS sequence"/>
</dbReference>
<accession>A0ACB6RZH2</accession>
<organism evidence="1 2">
    <name type="scientific">Macroventuria anomochaeta</name>
    <dbReference type="NCBI Taxonomy" id="301207"/>
    <lineage>
        <taxon>Eukaryota</taxon>
        <taxon>Fungi</taxon>
        <taxon>Dikarya</taxon>
        <taxon>Ascomycota</taxon>
        <taxon>Pezizomycotina</taxon>
        <taxon>Dothideomycetes</taxon>
        <taxon>Pleosporomycetidae</taxon>
        <taxon>Pleosporales</taxon>
        <taxon>Pleosporineae</taxon>
        <taxon>Didymellaceae</taxon>
        <taxon>Macroventuria</taxon>
    </lineage>
</organism>
<dbReference type="EMBL" id="MU006720">
    <property type="protein sequence ID" value="KAF2626667.1"/>
    <property type="molecule type" value="Genomic_DNA"/>
</dbReference>
<gene>
    <name evidence="1" type="ORF">BU25DRAFT_411641</name>
</gene>
<comment type="caution">
    <text evidence="1">The sequence shown here is derived from an EMBL/GenBank/DDBJ whole genome shotgun (WGS) entry which is preliminary data.</text>
</comment>
<keyword evidence="2" id="KW-1185">Reference proteome</keyword>
<reference evidence="1" key="1">
    <citation type="journal article" date="2020" name="Stud. Mycol.">
        <title>101 Dothideomycetes genomes: a test case for predicting lifestyles and emergence of pathogens.</title>
        <authorList>
            <person name="Haridas S."/>
            <person name="Albert R."/>
            <person name="Binder M."/>
            <person name="Bloem J."/>
            <person name="Labutti K."/>
            <person name="Salamov A."/>
            <person name="Andreopoulos B."/>
            <person name="Baker S."/>
            <person name="Barry K."/>
            <person name="Bills G."/>
            <person name="Bluhm B."/>
            <person name="Cannon C."/>
            <person name="Castanera R."/>
            <person name="Culley D."/>
            <person name="Daum C."/>
            <person name="Ezra D."/>
            <person name="Gonzalez J."/>
            <person name="Henrissat B."/>
            <person name="Kuo A."/>
            <person name="Liang C."/>
            <person name="Lipzen A."/>
            <person name="Lutzoni F."/>
            <person name="Magnuson J."/>
            <person name="Mondo S."/>
            <person name="Nolan M."/>
            <person name="Ohm R."/>
            <person name="Pangilinan J."/>
            <person name="Park H.-J."/>
            <person name="Ramirez L."/>
            <person name="Alfaro M."/>
            <person name="Sun H."/>
            <person name="Tritt A."/>
            <person name="Yoshinaga Y."/>
            <person name="Zwiers L.-H."/>
            <person name="Turgeon B."/>
            <person name="Goodwin S."/>
            <person name="Spatafora J."/>
            <person name="Crous P."/>
            <person name="Grigoriev I."/>
        </authorList>
    </citation>
    <scope>NUCLEOTIDE SEQUENCE</scope>
    <source>
        <strain evidence="1">CBS 525.71</strain>
    </source>
</reference>